<feature type="compositionally biased region" description="Basic and acidic residues" evidence="1">
    <location>
        <begin position="272"/>
        <end position="294"/>
    </location>
</feature>
<accession>A0A7S0H390</accession>
<dbReference type="EMBL" id="HBEM01024627">
    <property type="protein sequence ID" value="CAD8457767.1"/>
    <property type="molecule type" value="Transcribed_RNA"/>
</dbReference>
<feature type="compositionally biased region" description="Basic and acidic residues" evidence="1">
    <location>
        <begin position="248"/>
        <end position="263"/>
    </location>
</feature>
<proteinExistence type="predicted"/>
<evidence type="ECO:0000313" key="2">
    <source>
        <dbReference type="EMBL" id="CAD8457767.1"/>
    </source>
</evidence>
<organism evidence="2">
    <name type="scientific">Amorphochlora amoebiformis</name>
    <dbReference type="NCBI Taxonomy" id="1561963"/>
    <lineage>
        <taxon>Eukaryota</taxon>
        <taxon>Sar</taxon>
        <taxon>Rhizaria</taxon>
        <taxon>Cercozoa</taxon>
        <taxon>Chlorarachniophyceae</taxon>
        <taxon>Amorphochlora</taxon>
    </lineage>
</organism>
<dbReference type="AlphaFoldDB" id="A0A7S0H390"/>
<feature type="region of interest" description="Disordered" evidence="1">
    <location>
        <begin position="14"/>
        <end position="50"/>
    </location>
</feature>
<gene>
    <name evidence="2" type="ORF">LAMO00422_LOCUS16718</name>
</gene>
<reference evidence="2" key="1">
    <citation type="submission" date="2021-01" db="EMBL/GenBank/DDBJ databases">
        <authorList>
            <person name="Corre E."/>
            <person name="Pelletier E."/>
            <person name="Niang G."/>
            <person name="Scheremetjew M."/>
            <person name="Finn R."/>
            <person name="Kale V."/>
            <person name="Holt S."/>
            <person name="Cochrane G."/>
            <person name="Meng A."/>
            <person name="Brown T."/>
            <person name="Cohen L."/>
        </authorList>
    </citation>
    <scope>NUCLEOTIDE SEQUENCE</scope>
    <source>
        <strain evidence="2">CCMP2058</strain>
    </source>
</reference>
<name>A0A7S0H390_9EUKA</name>
<protein>
    <submittedName>
        <fullName evidence="2">Uncharacterized protein</fullName>
    </submittedName>
</protein>
<sequence>MITIDDKSCVSNAQFPVGNEGKNIDSKSPFDSEDGGKEPRRMGELRGSSVAFSPQTKLQNTRQLLFAQGDMCFLIAQFLICNPAPSLPTNFDLFSVPKCLPPVVRSILNFALVNKHAFSSSQRAVQRLLALSLGAGFEGSLLSRYVVECPPAEMLGQMSLYFARMRVREEYYPGYLGDLITGYALGEYTPKETPINPALLSSLNLQNHSNKHIPACRRSSVALLLLETYETTSISPAEHKQIRALLTRERSERQRRRELEERRRNRKRQRQVLREMSRIKKARKEMESERKRREKGMAARRGIVVRAIEEAHRGGEMAYVSVRMVDCLPSVQAFIYATGKLPRSLPYTYLNKMVCE</sequence>
<feature type="compositionally biased region" description="Basic and acidic residues" evidence="1">
    <location>
        <begin position="22"/>
        <end position="44"/>
    </location>
</feature>
<evidence type="ECO:0000256" key="1">
    <source>
        <dbReference type="SAM" id="MobiDB-lite"/>
    </source>
</evidence>
<feature type="region of interest" description="Disordered" evidence="1">
    <location>
        <begin position="248"/>
        <end position="294"/>
    </location>
</feature>